<sequence length="49" mass="5730">MPCFIICQHLYEKAFSVVTRLCGSHIFRKVNRPLPDAKPPLMLEQKIFL</sequence>
<protein>
    <submittedName>
        <fullName evidence="1">Uncharacterized protein</fullName>
    </submittedName>
</protein>
<evidence type="ECO:0000313" key="1">
    <source>
        <dbReference type="EMBL" id="EHJ38439.1"/>
    </source>
</evidence>
<reference evidence="1 2" key="1">
    <citation type="submission" date="2011-08" db="EMBL/GenBank/DDBJ databases">
        <authorList>
            <person name="Weinstock G."/>
            <person name="Sodergren E."/>
            <person name="Clifton S."/>
            <person name="Fulton L."/>
            <person name="Fulton B."/>
            <person name="Courtney L."/>
            <person name="Fronick C."/>
            <person name="Harrison M."/>
            <person name="Strong C."/>
            <person name="Farmer C."/>
            <person name="Delahaunty K."/>
            <person name="Markovic C."/>
            <person name="Hall O."/>
            <person name="Minx P."/>
            <person name="Tomlinson C."/>
            <person name="Mitreva M."/>
            <person name="Hou S."/>
            <person name="Chen J."/>
            <person name="Wollam A."/>
            <person name="Pepin K.H."/>
            <person name="Johnson M."/>
            <person name="Bhonagiri V."/>
            <person name="Zhang X."/>
            <person name="Suruliraj S."/>
            <person name="Warren W."/>
            <person name="Chinwalla A."/>
            <person name="Mardis E.R."/>
            <person name="Wilson R.K."/>
        </authorList>
    </citation>
    <scope>NUCLEOTIDE SEQUENCE [LARGE SCALE GENOMIC DNA]</scope>
    <source>
        <strain evidence="1 2">DSM 18206</strain>
    </source>
</reference>
<dbReference type="AlphaFoldDB" id="G6AZI0"/>
<dbReference type="EMBL" id="AFZZ01000173">
    <property type="protein sequence ID" value="EHJ38439.1"/>
    <property type="molecule type" value="Genomic_DNA"/>
</dbReference>
<comment type="caution">
    <text evidence="1">The sequence shown here is derived from an EMBL/GenBank/DDBJ whole genome shotgun (WGS) entry which is preliminary data.</text>
</comment>
<proteinExistence type="predicted"/>
<name>G6AZI0_9BACT</name>
<accession>G6AZI0</accession>
<dbReference type="HOGENOM" id="CLU_3139282_0_0_10"/>
<gene>
    <name evidence="1" type="ORF">HMPREF0673_02044</name>
</gene>
<evidence type="ECO:0000313" key="2">
    <source>
        <dbReference type="Proteomes" id="UP000004407"/>
    </source>
</evidence>
<organism evidence="1 2">
    <name type="scientific">Leyella stercorea DSM 18206</name>
    <dbReference type="NCBI Taxonomy" id="1002367"/>
    <lineage>
        <taxon>Bacteria</taxon>
        <taxon>Pseudomonadati</taxon>
        <taxon>Bacteroidota</taxon>
        <taxon>Bacteroidia</taxon>
        <taxon>Bacteroidales</taxon>
        <taxon>Prevotellaceae</taxon>
        <taxon>Leyella</taxon>
    </lineage>
</organism>
<dbReference type="Proteomes" id="UP000004407">
    <property type="component" value="Unassembled WGS sequence"/>
</dbReference>